<sequence>MHASRYEVKELSRQNENLRGRRGVERFCVFKKLDKTNNEQESMHKILNFLSKHRQPYPRQFIVFDGDDDGENEEQSSGGVKVAGDEENVISTVINLRIDIEDIEKLFDADLEGKVTEKSCPY</sequence>
<gene>
    <name evidence="1" type="ORF">QAD02_021763</name>
</gene>
<evidence type="ECO:0000313" key="2">
    <source>
        <dbReference type="Proteomes" id="UP001239111"/>
    </source>
</evidence>
<protein>
    <submittedName>
        <fullName evidence="1">Uncharacterized protein</fullName>
    </submittedName>
</protein>
<dbReference type="EMBL" id="CM056741">
    <property type="protein sequence ID" value="KAJ8685970.1"/>
    <property type="molecule type" value="Genomic_DNA"/>
</dbReference>
<dbReference type="Proteomes" id="UP001239111">
    <property type="component" value="Chromosome 1"/>
</dbReference>
<name>A0ACC2PRD7_9HYME</name>
<evidence type="ECO:0000313" key="1">
    <source>
        <dbReference type="EMBL" id="KAJ8685970.1"/>
    </source>
</evidence>
<proteinExistence type="predicted"/>
<accession>A0ACC2PRD7</accession>
<keyword evidence="2" id="KW-1185">Reference proteome</keyword>
<reference evidence="1" key="1">
    <citation type="submission" date="2023-04" db="EMBL/GenBank/DDBJ databases">
        <title>A chromosome-level genome assembly of the parasitoid wasp Eretmocerus hayati.</title>
        <authorList>
            <person name="Zhong Y."/>
            <person name="Liu S."/>
            <person name="Liu Y."/>
        </authorList>
    </citation>
    <scope>NUCLEOTIDE SEQUENCE</scope>
    <source>
        <strain evidence="1">ZJU_SS_LIU_2023</strain>
    </source>
</reference>
<organism evidence="1 2">
    <name type="scientific">Eretmocerus hayati</name>
    <dbReference type="NCBI Taxonomy" id="131215"/>
    <lineage>
        <taxon>Eukaryota</taxon>
        <taxon>Metazoa</taxon>
        <taxon>Ecdysozoa</taxon>
        <taxon>Arthropoda</taxon>
        <taxon>Hexapoda</taxon>
        <taxon>Insecta</taxon>
        <taxon>Pterygota</taxon>
        <taxon>Neoptera</taxon>
        <taxon>Endopterygota</taxon>
        <taxon>Hymenoptera</taxon>
        <taxon>Apocrita</taxon>
        <taxon>Proctotrupomorpha</taxon>
        <taxon>Chalcidoidea</taxon>
        <taxon>Aphelinidae</taxon>
        <taxon>Aphelininae</taxon>
        <taxon>Eretmocerus</taxon>
    </lineage>
</organism>
<comment type="caution">
    <text evidence="1">The sequence shown here is derived from an EMBL/GenBank/DDBJ whole genome shotgun (WGS) entry which is preliminary data.</text>
</comment>